<organism evidence="1 2">
    <name type="scientific">Smallanthus sonchifolius</name>
    <dbReference type="NCBI Taxonomy" id="185202"/>
    <lineage>
        <taxon>Eukaryota</taxon>
        <taxon>Viridiplantae</taxon>
        <taxon>Streptophyta</taxon>
        <taxon>Embryophyta</taxon>
        <taxon>Tracheophyta</taxon>
        <taxon>Spermatophyta</taxon>
        <taxon>Magnoliopsida</taxon>
        <taxon>eudicotyledons</taxon>
        <taxon>Gunneridae</taxon>
        <taxon>Pentapetalae</taxon>
        <taxon>asterids</taxon>
        <taxon>campanulids</taxon>
        <taxon>Asterales</taxon>
        <taxon>Asteraceae</taxon>
        <taxon>Asteroideae</taxon>
        <taxon>Heliantheae alliance</taxon>
        <taxon>Millerieae</taxon>
        <taxon>Smallanthus</taxon>
    </lineage>
</organism>
<protein>
    <submittedName>
        <fullName evidence="1">Uncharacterized protein</fullName>
    </submittedName>
</protein>
<dbReference type="Proteomes" id="UP001056120">
    <property type="component" value="Linkage Group LG04"/>
</dbReference>
<accession>A0ACB9JKA9</accession>
<dbReference type="EMBL" id="CM042021">
    <property type="protein sequence ID" value="KAI3820141.1"/>
    <property type="molecule type" value="Genomic_DNA"/>
</dbReference>
<gene>
    <name evidence="1" type="ORF">L1987_13999</name>
</gene>
<sequence length="125" mass="13791">MFPNGFVVAVVVVGGGDGWWAAGGDGGWRWVAVVVDEGGGGGWQVAATVGRWWRCSHHVWVSHPKVTNTKRRTIDAFHHNKTLSNPTSISAAFADGKYQLQVAKRQALVYYIYSPKDKSIMDIKY</sequence>
<name>A0ACB9JKA9_9ASTR</name>
<keyword evidence="2" id="KW-1185">Reference proteome</keyword>
<evidence type="ECO:0000313" key="1">
    <source>
        <dbReference type="EMBL" id="KAI3820141.1"/>
    </source>
</evidence>
<reference evidence="1 2" key="2">
    <citation type="journal article" date="2022" name="Mol. Ecol. Resour.">
        <title>The genomes of chicory, endive, great burdock and yacon provide insights into Asteraceae paleo-polyploidization history and plant inulin production.</title>
        <authorList>
            <person name="Fan W."/>
            <person name="Wang S."/>
            <person name="Wang H."/>
            <person name="Wang A."/>
            <person name="Jiang F."/>
            <person name="Liu H."/>
            <person name="Zhao H."/>
            <person name="Xu D."/>
            <person name="Zhang Y."/>
        </authorList>
    </citation>
    <scope>NUCLEOTIDE SEQUENCE [LARGE SCALE GENOMIC DNA]</scope>
    <source>
        <strain evidence="2">cv. Yunnan</strain>
        <tissue evidence="1">Leaves</tissue>
    </source>
</reference>
<reference evidence="2" key="1">
    <citation type="journal article" date="2022" name="Mol. Ecol. Resour.">
        <title>The genomes of chicory, endive, great burdock and yacon provide insights into Asteraceae palaeo-polyploidization history and plant inulin production.</title>
        <authorList>
            <person name="Fan W."/>
            <person name="Wang S."/>
            <person name="Wang H."/>
            <person name="Wang A."/>
            <person name="Jiang F."/>
            <person name="Liu H."/>
            <person name="Zhao H."/>
            <person name="Xu D."/>
            <person name="Zhang Y."/>
        </authorList>
    </citation>
    <scope>NUCLEOTIDE SEQUENCE [LARGE SCALE GENOMIC DNA]</scope>
    <source>
        <strain evidence="2">cv. Yunnan</strain>
    </source>
</reference>
<evidence type="ECO:0000313" key="2">
    <source>
        <dbReference type="Proteomes" id="UP001056120"/>
    </source>
</evidence>
<proteinExistence type="predicted"/>
<comment type="caution">
    <text evidence="1">The sequence shown here is derived from an EMBL/GenBank/DDBJ whole genome shotgun (WGS) entry which is preliminary data.</text>
</comment>